<sequence length="486" mass="55602">MEVVLSAAAGDLVTRFLSFLMSKYSGVARSEEEKRVERLHQLLLRAHMVVEEADRRYITNSGMLLQLKMLSRAMYHGYHALDTFKCNQLIKEDSKEAMVTDSFPSYLGTPLKRFRANGDIPSHKVDINCDLQGALLKLETVISNMTEFVILLSGCESMMFRRPYDAYLYVDNFMFGRQTEKHQVINFLLQHNPLGSPSVLPIIGGYLVGKKTLVAHVCNDEKVRSYFTSILNLNGENFRGIDNVRCTSTRMLVVVKFVSDVDDEEWKTFFRAVTSISKESKVIIISRVESLTRYGTENPIHLSRLPDEEYGYLFKTLAFGSAQAKDHPKLTLLAGEFTKLLGGSFVEAYSITNLLRTHLNLQFWLGMLKKYKSVTKSNLSVFGEYPSQRFRRRCRVDFTNFLPSPADPLYLMPPRTEAEVSERKLPKLTIGDIIVNPSLRPKGDFDLVTWESRIAPYTEFCYHVSTCVEQQPKITLRRKRDATICL</sequence>
<protein>
    <submittedName>
        <fullName evidence="1">Uncharacterized protein</fullName>
    </submittedName>
</protein>
<evidence type="ECO:0000313" key="1">
    <source>
        <dbReference type="EnsemblPlants" id="AVESA.00010b.r2.1CG0119570.1.CDS.1"/>
    </source>
</evidence>
<name>A0ACD5TS69_AVESA</name>
<evidence type="ECO:0000313" key="2">
    <source>
        <dbReference type="Proteomes" id="UP001732700"/>
    </source>
</evidence>
<keyword evidence="2" id="KW-1185">Reference proteome</keyword>
<reference evidence="1" key="2">
    <citation type="submission" date="2025-09" db="UniProtKB">
        <authorList>
            <consortium name="EnsemblPlants"/>
        </authorList>
    </citation>
    <scope>IDENTIFICATION</scope>
</reference>
<organism evidence="1 2">
    <name type="scientific">Avena sativa</name>
    <name type="common">Oat</name>
    <dbReference type="NCBI Taxonomy" id="4498"/>
    <lineage>
        <taxon>Eukaryota</taxon>
        <taxon>Viridiplantae</taxon>
        <taxon>Streptophyta</taxon>
        <taxon>Embryophyta</taxon>
        <taxon>Tracheophyta</taxon>
        <taxon>Spermatophyta</taxon>
        <taxon>Magnoliopsida</taxon>
        <taxon>Liliopsida</taxon>
        <taxon>Poales</taxon>
        <taxon>Poaceae</taxon>
        <taxon>BOP clade</taxon>
        <taxon>Pooideae</taxon>
        <taxon>Poodae</taxon>
        <taxon>Poeae</taxon>
        <taxon>Poeae Chloroplast Group 1 (Aveneae type)</taxon>
        <taxon>Aveninae</taxon>
        <taxon>Avena</taxon>
    </lineage>
</organism>
<proteinExistence type="predicted"/>
<dbReference type="EnsemblPlants" id="AVESA.00010b.r2.1CG0119570.1">
    <property type="protein sequence ID" value="AVESA.00010b.r2.1CG0119570.1.CDS.1"/>
    <property type="gene ID" value="AVESA.00010b.r2.1CG0119570"/>
</dbReference>
<accession>A0ACD5TS69</accession>
<dbReference type="Proteomes" id="UP001732700">
    <property type="component" value="Chromosome 1C"/>
</dbReference>
<reference evidence="1" key="1">
    <citation type="submission" date="2021-05" db="EMBL/GenBank/DDBJ databases">
        <authorList>
            <person name="Scholz U."/>
            <person name="Mascher M."/>
            <person name="Fiebig A."/>
        </authorList>
    </citation>
    <scope>NUCLEOTIDE SEQUENCE [LARGE SCALE GENOMIC DNA]</scope>
</reference>